<dbReference type="InterPro" id="IPR000403">
    <property type="entry name" value="PI3/4_kinase_cat_dom"/>
</dbReference>
<evidence type="ECO:0000256" key="3">
    <source>
        <dbReference type="ARBA" id="ARBA00004687"/>
    </source>
</evidence>
<feature type="compositionally biased region" description="Polar residues" evidence="15">
    <location>
        <begin position="663"/>
        <end position="673"/>
    </location>
</feature>
<dbReference type="FunFam" id="3.30.1010.10:FF:000012">
    <property type="entry name" value="Phosphatidylinositol 4-kinase alpha 1"/>
    <property type="match status" value="1"/>
</dbReference>
<dbReference type="PANTHER" id="PTHR10048:SF15">
    <property type="entry name" value="PHOSPHATIDYLINOSITOL 4-KINASE ALPHA"/>
    <property type="match status" value="1"/>
</dbReference>
<dbReference type="InterPro" id="IPR011009">
    <property type="entry name" value="Kinase-like_dom_sf"/>
</dbReference>
<dbReference type="Gene3D" id="3.30.1010.10">
    <property type="entry name" value="Phosphatidylinositol 3-kinase Catalytic Subunit, Chain A, domain 4"/>
    <property type="match status" value="1"/>
</dbReference>
<dbReference type="GO" id="GO:0006506">
    <property type="term" value="P:GPI anchor biosynthetic process"/>
    <property type="evidence" value="ECO:0007669"/>
    <property type="project" value="UniProtKB-KW"/>
</dbReference>
<protein>
    <recommendedName>
        <fullName evidence="6">1-phosphatidylinositol 4-kinase</fullName>
        <ecNumber evidence="6">2.7.1.67</ecNumber>
    </recommendedName>
</protein>
<dbReference type="SUPFAM" id="SSF56112">
    <property type="entry name" value="Protein kinase-like (PK-like)"/>
    <property type="match status" value="1"/>
</dbReference>
<dbReference type="SMART" id="SM00780">
    <property type="entry name" value="PIG-X"/>
    <property type="match status" value="1"/>
</dbReference>
<evidence type="ECO:0000259" key="17">
    <source>
        <dbReference type="PROSITE" id="PS51545"/>
    </source>
</evidence>
<feature type="region of interest" description="Disordered" evidence="15">
    <location>
        <begin position="104"/>
        <end position="144"/>
    </location>
</feature>
<dbReference type="PANTHER" id="PTHR10048">
    <property type="entry name" value="PHOSPHATIDYLINOSITOL KINASE"/>
    <property type="match status" value="1"/>
</dbReference>
<keyword evidence="14" id="KW-0325">Glycoprotein</keyword>
<dbReference type="Pfam" id="PF19274">
    <property type="entry name" value="PI4K_N"/>
    <property type="match status" value="1"/>
</dbReference>
<dbReference type="SMART" id="SM00145">
    <property type="entry name" value="PI3Ka"/>
    <property type="match status" value="1"/>
</dbReference>
<dbReference type="GO" id="GO:0046854">
    <property type="term" value="P:phosphatidylinositol phosphate biosynthetic process"/>
    <property type="evidence" value="ECO:0007669"/>
    <property type="project" value="InterPro"/>
</dbReference>
<evidence type="ECO:0000256" key="1">
    <source>
        <dbReference type="ARBA" id="ARBA00004287"/>
    </source>
</evidence>
<comment type="similarity">
    <text evidence="5">Belongs to the PIGX family.</text>
</comment>
<evidence type="ECO:0000256" key="11">
    <source>
        <dbReference type="ARBA" id="ARBA00022824"/>
    </source>
</evidence>
<evidence type="ECO:0000256" key="7">
    <source>
        <dbReference type="ARBA" id="ARBA00022502"/>
    </source>
</evidence>
<dbReference type="SMART" id="SM00146">
    <property type="entry name" value="PI3Kc"/>
    <property type="match status" value="1"/>
</dbReference>
<evidence type="ECO:0000256" key="14">
    <source>
        <dbReference type="ARBA" id="ARBA00023180"/>
    </source>
</evidence>
<keyword evidence="11" id="KW-0256">Endoplasmic reticulum</keyword>
<dbReference type="SUPFAM" id="SSF48371">
    <property type="entry name" value="ARM repeat"/>
    <property type="match status" value="2"/>
</dbReference>
<dbReference type="InterPro" id="IPR001263">
    <property type="entry name" value="PI3K_accessory_dom"/>
</dbReference>
<keyword evidence="7" id="KW-0337">GPI-anchor biosynthesis</keyword>
<keyword evidence="8" id="KW-0808">Transferase</keyword>
<evidence type="ECO:0000256" key="2">
    <source>
        <dbReference type="ARBA" id="ARBA00004389"/>
    </source>
</evidence>
<evidence type="ECO:0000313" key="19">
    <source>
        <dbReference type="Proteomes" id="UP000743370"/>
    </source>
</evidence>
<dbReference type="InterPro" id="IPR015433">
    <property type="entry name" value="PI3/4_kinase"/>
</dbReference>
<evidence type="ECO:0000256" key="9">
    <source>
        <dbReference type="ARBA" id="ARBA00022692"/>
    </source>
</evidence>
<dbReference type="FunFam" id="1.10.1070.11:FF:000012">
    <property type="entry name" value="Phosphatidylinositol 4-kinase alpha 1"/>
    <property type="match status" value="1"/>
</dbReference>
<evidence type="ECO:0000256" key="12">
    <source>
        <dbReference type="ARBA" id="ARBA00022989"/>
    </source>
</evidence>
<evidence type="ECO:0000256" key="4">
    <source>
        <dbReference type="ARBA" id="ARBA00006209"/>
    </source>
</evidence>
<evidence type="ECO:0000256" key="6">
    <source>
        <dbReference type="ARBA" id="ARBA00012169"/>
    </source>
</evidence>
<dbReference type="GO" id="GO:0005886">
    <property type="term" value="C:plasma membrane"/>
    <property type="evidence" value="ECO:0007669"/>
    <property type="project" value="TreeGrafter"/>
</dbReference>
<dbReference type="GO" id="GO:0005789">
    <property type="term" value="C:endoplasmic reticulum membrane"/>
    <property type="evidence" value="ECO:0007669"/>
    <property type="project" value="UniProtKB-SubCell"/>
</dbReference>
<dbReference type="GO" id="GO:0004430">
    <property type="term" value="F:1-phosphatidylinositol 4-kinase activity"/>
    <property type="evidence" value="ECO:0007669"/>
    <property type="project" value="UniProtKB-EC"/>
</dbReference>
<dbReference type="Pfam" id="PF00454">
    <property type="entry name" value="PI3_PI4_kinase"/>
    <property type="match status" value="1"/>
</dbReference>
<gene>
    <name evidence="18" type="ORF">HKW66_Vig0093390</name>
</gene>
<dbReference type="Proteomes" id="UP000743370">
    <property type="component" value="Unassembled WGS sequence"/>
</dbReference>
<proteinExistence type="inferred from homology"/>
<evidence type="ECO:0000256" key="15">
    <source>
        <dbReference type="SAM" id="MobiDB-lite"/>
    </source>
</evidence>
<evidence type="ECO:0000313" key="18">
    <source>
        <dbReference type="EMBL" id="KAG2400807.1"/>
    </source>
</evidence>
<comment type="similarity">
    <text evidence="4">Belongs to the PI3/PI4-kinase family. Type III PI4K subfamily.</text>
</comment>
<evidence type="ECO:0000256" key="13">
    <source>
        <dbReference type="ARBA" id="ARBA00023136"/>
    </source>
</evidence>
<reference evidence="18 19" key="1">
    <citation type="submission" date="2020-05" db="EMBL/GenBank/DDBJ databases">
        <title>Vigna angularis (adzuki bean) Var. LongXiaoDou No. 4 denovo assembly.</title>
        <authorList>
            <person name="Xiang H."/>
        </authorList>
    </citation>
    <scope>NUCLEOTIDE SEQUENCE [LARGE SCALE GENOMIC DNA]</scope>
    <source>
        <tissue evidence="18">Leaf</tissue>
    </source>
</reference>
<feature type="region of interest" description="Disordered" evidence="15">
    <location>
        <begin position="655"/>
        <end position="705"/>
    </location>
</feature>
<dbReference type="InterPro" id="IPR013233">
    <property type="entry name" value="PIG-X/PBN1"/>
</dbReference>
<dbReference type="InterPro" id="IPR036940">
    <property type="entry name" value="PI3/4_kinase_cat_sf"/>
</dbReference>
<dbReference type="CDD" id="cd05167">
    <property type="entry name" value="PI4Kc_III_alpha"/>
    <property type="match status" value="1"/>
</dbReference>
<feature type="compositionally biased region" description="Polar residues" evidence="15">
    <location>
        <begin position="113"/>
        <end position="130"/>
    </location>
</feature>
<dbReference type="Gene3D" id="1.25.40.70">
    <property type="entry name" value="Phosphatidylinositol 3-kinase, accessory domain (PIK)"/>
    <property type="match status" value="1"/>
</dbReference>
<dbReference type="PROSITE" id="PS50290">
    <property type="entry name" value="PI3_4_KINASE_3"/>
    <property type="match status" value="1"/>
</dbReference>
<dbReference type="Gene3D" id="1.10.1070.11">
    <property type="entry name" value="Phosphatidylinositol 3-/4-kinase, catalytic domain"/>
    <property type="match status" value="1"/>
</dbReference>
<comment type="subcellular location">
    <subcellularLocation>
        <location evidence="2">Endoplasmic reticulum membrane</location>
        <topology evidence="2">Single-pass membrane protein</topology>
    </subcellularLocation>
    <subcellularLocation>
        <location evidence="1">Membrane</location>
        <topology evidence="1">Peripheral membrane protein</topology>
        <orientation evidence="1">Cytoplasmic side</orientation>
    </subcellularLocation>
</comment>
<dbReference type="Pfam" id="PF08320">
    <property type="entry name" value="PIG-X"/>
    <property type="match status" value="1"/>
</dbReference>
<keyword evidence="13" id="KW-0472">Membrane</keyword>
<comment type="caution">
    <text evidence="18">The sequence shown here is derived from an EMBL/GenBank/DDBJ whole genome shotgun (WGS) entry which is preliminary data.</text>
</comment>
<feature type="domain" description="PI3K/PI4K catalytic" evidence="16">
    <location>
        <begin position="2254"/>
        <end position="2573"/>
    </location>
</feature>
<dbReference type="InterPro" id="IPR016024">
    <property type="entry name" value="ARM-type_fold"/>
</dbReference>
<feature type="domain" description="PIK helical" evidence="17">
    <location>
        <begin position="1995"/>
        <end position="2180"/>
    </location>
</feature>
<sequence length="2589" mass="285661">MELEGEVDLTLSLRCGGSEETTSSFFFLGSEKPTIPFLFLGSEETTPFLFLEDSFQSNLPSMQTDFPNLDLSLNLNPNPNSSLASFSNDSNTYLSLASCNHKANPPNAPAKATENSLSGNNKTNLSSASCNDNTNPPNAPAEAAKNVSTRGCGLGYEWAGSKSPISQRNGGRGIHQQKVMDSEKFSPMNKFLMQSYYDRHTNLHNSDFENFVSQEVTSSLCEVLPDNHDLVWRLSDIKRNLTGEGSHRSVSTLIKFQSQHLKSLSELLSHSCELIIIERLPSGVFADPFELQHLVHRGVFSDIAVFGDTNLELPSFLSNRSVVEIHLVVDPNIFQKPTDIKTELPLHARYQSLNETGYSTVEFGAPDMLVRCSTKDKVENHYCFFQLEKGDANVYDSHIVWRIPSGINKHVGLVSTVTFTAALLSTLTIVVASERKRSECVTSRVGINSLRSPFEFIFPANLMEALIELCDLIAKNPSQFSDKLSWICGKCPPPEYLTAGSPRVSRSQLNAVLAVSRFLSKCPDSADLRPKSVVVEFLRSVPNSFTQSFWPHPFNADSVTSFFVDFTGYVSKAAQASLDFAEELTAFAGEVIISAIGEPRSSIARAFLAGVSQNYIPISSSDANRLVTCLIDQFSSHTISVACTPRELLIAENSSSQSSPISVNHQPLTNYNDSPGNENTSGSSSSVASKPAEDGSTASSRGVVNGPHHVYRSSADLLALNLGLNDGNLGPISSTQQVISFEEESVEFLERQETAFNLIAHVLENVHIESGLLEQVRLIGKKQIQSLSVFLKVKRNVSNRFSKTFLLKIRKRDWHEQGSLLKARINTKLSVYKAAVNLKIKSLSALDSDSRSVKRLVYEAVAILIDAAEACLLSGWRKLRSCEELFDSLLLGVGQIAIARGGQPLRILLIRLKPIVLNVCAQPDTWSNNQGTMFESVTKASCRIIESCWEKERAPVDTYIMGLATSIRERNDYEEQENQEKPAVPFVQLNVIRLFAELSVAVNKSELVDVILPLFIESLEEGDASTPSLLRLRLLDAVSRMASLGFDKSYRETVVLMTRSYLNKLSNVGSAESKTEAAEATTERVETLPAGFLVIASGLTGDRLRSDFRHRLLSLCSDVGLAAEAKSGRSGADFLGPLLPAVAAICSDFDPTLNAEPSLLKLFRNLWFYIALFGLAPPIQKTPVTTKSVSTTLNSVGSTGAISLQAVTGPYMWNVEWSSAVQRISQGTPPLVVSSVKWLEDELELNALHNPGSRQGSGNEKAALSQRAALSAALGGRVDVTAMTTISGVKATYLLAVAFLEIIRFISNGGILNGGTAIDAARSAFTCVFEYLKTPNLMPAVFQCLTAIVHRAFETAVLWLEERLSEIGHDAETRDSVLTMHTCFLVKSLSQREDHIRDIAENLLTQLRDKFPQVLWYTSCIDSMLFSFSDDSSTTIINDPAWTATVRTLYQRIVRDWIIKSLSSAPCTSQGLLQDKLCKANTWQRAQPTIDVVLLLSEIKIGTGKNEWPIQTANIPAVMAAAAAASGANLKVSESFNLDVISSGKCNQAAATVKCNHAGEIAGMRRLYNSIGGFQSGTAPPGGLGLGAGLQRIISGAFPQHPQAEDDSFNGMLLNKFVRLLQQFVNVAEKGGEVVRSEFRDTCSQATVLLLSHLSSGSKSNMEGFSQLLRLLCWCPAYISTHDAMETGVFIWTWLVSAAPELGALVLAELVDAWLWTLDTKRGLFASEARFSGPAAKLRPHLSPGEPELQPDINPVEQIIAHRLWLGFLIDRFEVVRHQSVEQLLLLGRLLQGTTKLPWNFSHHPAATGTFFTLMLLGLKYCSCQFQGNLQKFHLGLQLLEDRIYRAALGWFAFELEWYDTNYANFAQCEAQSVSLFVQYLTNMKGDTIQVGSKGNGQENGNSLTDTSDLYHPVWGQMENYALGREKRRQLLLMLCQYEADRLDVWAQPTNTKESSSRPKISADKWVEYTRTAFSVDPRIALSLASRFPSNTFIKTEVTQLVQEEDYKNFQLIKEKGRQNDEPRDTSYAAAAAMGKVTQENIVDVRNIPEALPFFITPKAVDDNSVLLQQLPHWAPCSITQALEFLTPAYKGHPRVMAYVLRVLESYPPERVTFFMPQLVQSLRHDEGKLVEGYLLRAAQRSDIFAHILIWHLQGETVPETGKDPNSGKNGSFLELLPAVRQRIIDGFRGKALDIFKREFDFFDKVTSISGVLFPLPKEERRAGIRRELEKIELDGEDLYLPTAPNKLVTGIRVDSGIPLQSAAKVPIMITFNVVDRDGDRSDEKPQACIFKNIPLTGLVDAEIVGDDCRQDVLALQVISLLSDIFEAVGINLYLYPYGVLPTGPERVLGSVLLGNWILSLGRGTGMVVPNSRSRSQMGETTDGGLFEIFQQDFGPVGSASFEAARQNFIISSAGYAVASLLLQPKDRHNGNLLFDKYDLCLSSITVSANVGRLVHIDFGFILETSPGGNMRFESAHFKLSHEMTQLLDPSGVMKSDTWSQFLSLCVKGYLAARRRMDGIITTVALMLDSGLPCFSRGDPIGNLRKRFHPEMSEREAANFMTHVCKDAYNKWTTAGYDLIQYLQQGIEK</sequence>
<dbReference type="PROSITE" id="PS51545">
    <property type="entry name" value="PIK_HELICAL"/>
    <property type="match status" value="1"/>
</dbReference>
<feature type="compositionally biased region" description="Low complexity" evidence="15">
    <location>
        <begin position="674"/>
        <end position="690"/>
    </location>
</feature>
<feature type="compositionally biased region" description="Low complexity" evidence="15">
    <location>
        <begin position="131"/>
        <end position="144"/>
    </location>
</feature>
<evidence type="ECO:0000259" key="16">
    <source>
        <dbReference type="PROSITE" id="PS50290"/>
    </source>
</evidence>
<name>A0A8T0KLC0_PHAAN</name>
<keyword evidence="9" id="KW-0812">Transmembrane</keyword>
<evidence type="ECO:0000256" key="8">
    <source>
        <dbReference type="ARBA" id="ARBA00022679"/>
    </source>
</evidence>
<dbReference type="EMBL" id="JABFOF010000004">
    <property type="protein sequence ID" value="KAG2400807.1"/>
    <property type="molecule type" value="Genomic_DNA"/>
</dbReference>
<evidence type="ECO:0000256" key="10">
    <source>
        <dbReference type="ARBA" id="ARBA00022777"/>
    </source>
</evidence>
<dbReference type="InterPro" id="IPR045495">
    <property type="entry name" value="PI4K_N"/>
</dbReference>
<dbReference type="GO" id="GO:0048015">
    <property type="term" value="P:phosphatidylinositol-mediated signaling"/>
    <property type="evidence" value="ECO:0007669"/>
    <property type="project" value="TreeGrafter"/>
</dbReference>
<comment type="pathway">
    <text evidence="3">Glycolipid biosynthesis; glycosylphosphatidylinositol-anchor biosynthesis.</text>
</comment>
<evidence type="ECO:0000256" key="5">
    <source>
        <dbReference type="ARBA" id="ARBA00010345"/>
    </source>
</evidence>
<organism evidence="18 19">
    <name type="scientific">Phaseolus angularis</name>
    <name type="common">Azuki bean</name>
    <name type="synonym">Vigna angularis</name>
    <dbReference type="NCBI Taxonomy" id="3914"/>
    <lineage>
        <taxon>Eukaryota</taxon>
        <taxon>Viridiplantae</taxon>
        <taxon>Streptophyta</taxon>
        <taxon>Embryophyta</taxon>
        <taxon>Tracheophyta</taxon>
        <taxon>Spermatophyta</taxon>
        <taxon>Magnoliopsida</taxon>
        <taxon>eudicotyledons</taxon>
        <taxon>Gunneridae</taxon>
        <taxon>Pentapetalae</taxon>
        <taxon>rosids</taxon>
        <taxon>fabids</taxon>
        <taxon>Fabales</taxon>
        <taxon>Fabaceae</taxon>
        <taxon>Papilionoideae</taxon>
        <taxon>50 kb inversion clade</taxon>
        <taxon>NPAAA clade</taxon>
        <taxon>indigoferoid/millettioid clade</taxon>
        <taxon>Phaseoleae</taxon>
        <taxon>Vigna</taxon>
    </lineage>
</organism>
<accession>A0A8T0KLC0</accession>
<keyword evidence="10" id="KW-0418">Kinase</keyword>
<dbReference type="EC" id="2.7.1.67" evidence="6"/>
<keyword evidence="12" id="KW-1133">Transmembrane helix</keyword>
<dbReference type="InterPro" id="IPR042236">
    <property type="entry name" value="PI3K_accessory_sf"/>
</dbReference>
<dbReference type="Pfam" id="PF00613">
    <property type="entry name" value="PI3Ka"/>
    <property type="match status" value="1"/>
</dbReference>